<keyword evidence="3" id="KW-1185">Reference proteome</keyword>
<reference evidence="2 3" key="1">
    <citation type="submission" date="2021-06" db="EMBL/GenBank/DDBJ databases">
        <authorList>
            <person name="Sun Q."/>
            <person name="Li D."/>
        </authorList>
    </citation>
    <scope>NUCLEOTIDE SEQUENCE [LARGE SCALE GENOMIC DNA]</scope>
    <source>
        <strain evidence="2 3">MSJ-5</strain>
    </source>
</reference>
<evidence type="ECO:0000256" key="1">
    <source>
        <dbReference type="SAM" id="SignalP"/>
    </source>
</evidence>
<dbReference type="EMBL" id="JAHLQK010000003">
    <property type="protein sequence ID" value="MBU5676566.1"/>
    <property type="molecule type" value="Genomic_DNA"/>
</dbReference>
<accession>A0ABS6G268</accession>
<dbReference type="Proteomes" id="UP000779508">
    <property type="component" value="Unassembled WGS sequence"/>
</dbReference>
<evidence type="ECO:0000313" key="2">
    <source>
        <dbReference type="EMBL" id="MBU5676566.1"/>
    </source>
</evidence>
<sequence length="316" mass="36445">MKKIVLILTTLLILLTGCSSSAYETYSKALEKTEGVSSGKTKMTQEAHVEFNTEGLDKEVLEELRKWEEFNVDMEFTFDKEQEIGVTNIYGELYDLGIEGKLYKQKNNLYVVTPLLPKILILKGDDLQGEEIEKLEEQFFIKDFKGFEKMWKEVIDRENVSKLGNIVISTPEGDIKAKEFHITLTKEDIMPLMIEGTKMFNQTMIEQMKTNNISIDPKEIEEQCKKAIEEIDFEKIYHRAYIDRDGFVVEEETHLIINFPSTQGGHIKRIDFKGKVQNWDLGKQVKATIPELTDENTMTIEELKESGFNKKFKGGA</sequence>
<name>A0ABS6G268_9FIRM</name>
<evidence type="ECO:0008006" key="4">
    <source>
        <dbReference type="Google" id="ProtNLM"/>
    </source>
</evidence>
<gene>
    <name evidence="2" type="ORF">KQI88_09065</name>
</gene>
<dbReference type="PROSITE" id="PS51257">
    <property type="entry name" value="PROKAR_LIPOPROTEIN"/>
    <property type="match status" value="1"/>
</dbReference>
<evidence type="ECO:0000313" key="3">
    <source>
        <dbReference type="Proteomes" id="UP000779508"/>
    </source>
</evidence>
<keyword evidence="1" id="KW-0732">Signal</keyword>
<comment type="caution">
    <text evidence="2">The sequence shown here is derived from an EMBL/GenBank/DDBJ whole genome shotgun (WGS) entry which is preliminary data.</text>
</comment>
<protein>
    <recommendedName>
        <fullName evidence="4">Outer membrane lipoprotein-sorting protein</fullName>
    </recommendedName>
</protein>
<proteinExistence type="predicted"/>
<feature type="signal peptide" evidence="1">
    <location>
        <begin position="1"/>
        <end position="22"/>
    </location>
</feature>
<dbReference type="RefSeq" id="WP_216416448.1">
    <property type="nucleotide sequence ID" value="NZ_JAHLQK010000003.1"/>
</dbReference>
<feature type="chain" id="PRO_5046582592" description="Outer membrane lipoprotein-sorting protein" evidence="1">
    <location>
        <begin position="23"/>
        <end position="316"/>
    </location>
</feature>
<organism evidence="2 3">
    <name type="scientific">Alkaliphilus flagellatus</name>
    <dbReference type="NCBI Taxonomy" id="2841507"/>
    <lineage>
        <taxon>Bacteria</taxon>
        <taxon>Bacillati</taxon>
        <taxon>Bacillota</taxon>
        <taxon>Clostridia</taxon>
        <taxon>Peptostreptococcales</taxon>
        <taxon>Natronincolaceae</taxon>
        <taxon>Alkaliphilus</taxon>
    </lineage>
</organism>